<dbReference type="Gene3D" id="3.40.50.720">
    <property type="entry name" value="NAD(P)-binding Rossmann-like Domain"/>
    <property type="match status" value="1"/>
</dbReference>
<dbReference type="GO" id="GO:0016616">
    <property type="term" value="F:oxidoreductase activity, acting on the CH-OH group of donors, NAD or NADP as acceptor"/>
    <property type="evidence" value="ECO:0007669"/>
    <property type="project" value="UniProtKB-ARBA"/>
</dbReference>
<keyword evidence="2" id="KW-0560">Oxidoreductase</keyword>
<evidence type="ECO:0000313" key="5">
    <source>
        <dbReference type="EMBL" id="MBU2789254.1"/>
    </source>
</evidence>
<evidence type="ECO:0000256" key="2">
    <source>
        <dbReference type="ARBA" id="ARBA00023002"/>
    </source>
</evidence>
<evidence type="ECO:0000256" key="4">
    <source>
        <dbReference type="SAM" id="Phobius"/>
    </source>
</evidence>
<proteinExistence type="inferred from homology"/>
<dbReference type="InterPro" id="IPR020904">
    <property type="entry name" value="Sc_DH/Rdtase_CS"/>
</dbReference>
<gene>
    <name evidence="5" type="ORF">HFQ13_13765</name>
</gene>
<keyword evidence="4" id="KW-1133">Transmembrane helix</keyword>
<dbReference type="SUPFAM" id="SSF51735">
    <property type="entry name" value="NAD(P)-binding Rossmann-fold domains"/>
    <property type="match status" value="1"/>
</dbReference>
<dbReference type="Proteomes" id="UP001197378">
    <property type="component" value="Unassembled WGS sequence"/>
</dbReference>
<name>A0AAE2YRY8_9PROT</name>
<dbReference type="EMBL" id="JAAXYO010000192">
    <property type="protein sequence ID" value="MBU2789254.1"/>
    <property type="molecule type" value="Genomic_DNA"/>
</dbReference>
<dbReference type="RefSeq" id="WP_215873267.1">
    <property type="nucleotide sequence ID" value="NZ_JAAXYO010000192.1"/>
</dbReference>
<dbReference type="PRINTS" id="PR00081">
    <property type="entry name" value="GDHRDH"/>
</dbReference>
<reference evidence="5" key="1">
    <citation type="journal article" date="2021" name="ISME J.">
        <title>Genomic evolution of the class Acidithiobacillia: deep-branching Proteobacteria living in extreme acidic conditions.</title>
        <authorList>
            <person name="Moya-Beltran A."/>
            <person name="Beard S."/>
            <person name="Rojas-Villalobos C."/>
            <person name="Issotta F."/>
            <person name="Gallardo Y."/>
            <person name="Ulloa R."/>
            <person name="Giaveno A."/>
            <person name="Degli Esposti M."/>
            <person name="Johnson D.B."/>
            <person name="Quatrini R."/>
        </authorList>
    </citation>
    <scope>NUCLEOTIDE SEQUENCE</scope>
    <source>
        <strain evidence="5">VAN18-1</strain>
    </source>
</reference>
<comment type="similarity">
    <text evidence="1 3">Belongs to the short-chain dehydrogenases/reductases (SDR) family.</text>
</comment>
<protein>
    <submittedName>
        <fullName evidence="5">SDR family NAD(P)-dependent oxidoreductase</fullName>
    </submittedName>
</protein>
<dbReference type="PRINTS" id="PR00080">
    <property type="entry name" value="SDRFAMILY"/>
</dbReference>
<organism evidence="5 6">
    <name type="scientific">Igneacidithiobacillus copahuensis</name>
    <dbReference type="NCBI Taxonomy" id="2724909"/>
    <lineage>
        <taxon>Bacteria</taxon>
        <taxon>Pseudomonadati</taxon>
        <taxon>Pseudomonadota</taxon>
        <taxon>Acidithiobacillia</taxon>
        <taxon>Acidithiobacillales</taxon>
        <taxon>Acidithiobacillaceae</taxon>
        <taxon>Igneacidithiobacillus</taxon>
    </lineage>
</organism>
<comment type="caution">
    <text evidence="5">The sequence shown here is derived from an EMBL/GenBank/DDBJ whole genome shotgun (WGS) entry which is preliminary data.</text>
</comment>
<evidence type="ECO:0000313" key="6">
    <source>
        <dbReference type="Proteomes" id="UP001197378"/>
    </source>
</evidence>
<sequence length="246" mass="26561">MTERQKTAVVTGASSGIGAATVQVLCAAGYHVILAARRRERLEKIAREYGGMPLELDVTSSASVAAFAAQIDIPVDVLVNNAGGALGKESLVEFDEEHWLQMYQSNVLGLARVTRALWPRLQQSPAATVINIGSVAGEETYAGGAGYTACKHAVRAISETMRLEWLGQPIRVTEIDPGLVETEFSLVRFAGDAKAAKAVYEGMAPLVAEDIAEAIRWVVSLPEHVNIDRLVIKPRDQARVDKVARR</sequence>
<dbReference type="PANTHER" id="PTHR42901:SF1">
    <property type="entry name" value="ALCOHOL DEHYDROGENASE"/>
    <property type="match status" value="1"/>
</dbReference>
<dbReference type="InterPro" id="IPR036291">
    <property type="entry name" value="NAD(P)-bd_dom_sf"/>
</dbReference>
<keyword evidence="4" id="KW-0472">Membrane</keyword>
<keyword evidence="6" id="KW-1185">Reference proteome</keyword>
<evidence type="ECO:0000256" key="1">
    <source>
        <dbReference type="ARBA" id="ARBA00006484"/>
    </source>
</evidence>
<accession>A0AAE2YRY8</accession>
<dbReference type="Pfam" id="PF00106">
    <property type="entry name" value="adh_short"/>
    <property type="match status" value="1"/>
</dbReference>
<feature type="transmembrane region" description="Helical" evidence="4">
    <location>
        <begin position="12"/>
        <end position="34"/>
    </location>
</feature>
<evidence type="ECO:0000256" key="3">
    <source>
        <dbReference type="RuleBase" id="RU000363"/>
    </source>
</evidence>
<dbReference type="AlphaFoldDB" id="A0AAE2YRY8"/>
<dbReference type="FunFam" id="3.40.50.720:FF:000047">
    <property type="entry name" value="NADP-dependent L-serine/L-allo-threonine dehydrogenase"/>
    <property type="match status" value="1"/>
</dbReference>
<dbReference type="PROSITE" id="PS00061">
    <property type="entry name" value="ADH_SHORT"/>
    <property type="match status" value="1"/>
</dbReference>
<keyword evidence="4" id="KW-0812">Transmembrane</keyword>
<dbReference type="PANTHER" id="PTHR42901">
    <property type="entry name" value="ALCOHOL DEHYDROGENASE"/>
    <property type="match status" value="1"/>
</dbReference>
<dbReference type="InterPro" id="IPR002347">
    <property type="entry name" value="SDR_fam"/>
</dbReference>